<proteinExistence type="inferred from homology"/>
<keyword evidence="8" id="KW-1185">Reference proteome</keyword>
<evidence type="ECO:0000256" key="1">
    <source>
        <dbReference type="ARBA" id="ARBA00004370"/>
    </source>
</evidence>
<comment type="subcellular location">
    <subcellularLocation>
        <location evidence="6">Cell membrane</location>
        <topology evidence="6">Multi-pass membrane protein</topology>
    </subcellularLocation>
    <subcellularLocation>
        <location evidence="1">Membrane</location>
    </subcellularLocation>
</comment>
<gene>
    <name evidence="7" type="ORF">ACFPP7_05415</name>
</gene>
<dbReference type="Pfam" id="PF02104">
    <property type="entry name" value="SURF1"/>
    <property type="match status" value="1"/>
</dbReference>
<feature type="transmembrane region" description="Helical" evidence="6">
    <location>
        <begin position="214"/>
        <end position="235"/>
    </location>
</feature>
<organism evidence="7 8">
    <name type="scientific">Polaromonas jejuensis</name>
    <dbReference type="NCBI Taxonomy" id="457502"/>
    <lineage>
        <taxon>Bacteria</taxon>
        <taxon>Pseudomonadati</taxon>
        <taxon>Pseudomonadota</taxon>
        <taxon>Betaproteobacteria</taxon>
        <taxon>Burkholderiales</taxon>
        <taxon>Comamonadaceae</taxon>
        <taxon>Polaromonas</taxon>
    </lineage>
</organism>
<accession>A0ABW0Q6I6</accession>
<evidence type="ECO:0000256" key="4">
    <source>
        <dbReference type="ARBA" id="ARBA00022989"/>
    </source>
</evidence>
<evidence type="ECO:0000313" key="7">
    <source>
        <dbReference type="EMBL" id="MFC5520350.1"/>
    </source>
</evidence>
<dbReference type="CDD" id="cd06662">
    <property type="entry name" value="SURF1"/>
    <property type="match status" value="1"/>
</dbReference>
<dbReference type="PANTHER" id="PTHR23427:SF2">
    <property type="entry name" value="SURFEIT LOCUS PROTEIN 1"/>
    <property type="match status" value="1"/>
</dbReference>
<dbReference type="Proteomes" id="UP001596084">
    <property type="component" value="Unassembled WGS sequence"/>
</dbReference>
<dbReference type="PANTHER" id="PTHR23427">
    <property type="entry name" value="SURFEIT LOCUS PROTEIN"/>
    <property type="match status" value="1"/>
</dbReference>
<dbReference type="InterPro" id="IPR002994">
    <property type="entry name" value="Surf1/Shy1"/>
</dbReference>
<evidence type="ECO:0000256" key="6">
    <source>
        <dbReference type="RuleBase" id="RU363076"/>
    </source>
</evidence>
<name>A0ABW0Q6I6_9BURK</name>
<keyword evidence="5 6" id="KW-0472">Membrane</keyword>
<dbReference type="EMBL" id="JBHSMX010000011">
    <property type="protein sequence ID" value="MFC5520350.1"/>
    <property type="molecule type" value="Genomic_DNA"/>
</dbReference>
<comment type="caution">
    <text evidence="6">Lacks conserved residue(s) required for the propagation of feature annotation.</text>
</comment>
<comment type="caution">
    <text evidence="7">The sequence shown here is derived from an EMBL/GenBank/DDBJ whole genome shotgun (WGS) entry which is preliminary data.</text>
</comment>
<dbReference type="InterPro" id="IPR045214">
    <property type="entry name" value="Surf1/Surf4"/>
</dbReference>
<evidence type="ECO:0000256" key="5">
    <source>
        <dbReference type="ARBA" id="ARBA00023136"/>
    </source>
</evidence>
<sequence length="240" mass="26721">MIFALKSPRFWVITLATLLVAGATFSLGQWQLRRAAQKQALQAAIESRNMLPALDGKALAAIEDIAKELHRRVSVQGVWQPAQTIYLDNRPMDGRSGFWVLTPLSLQGSQQVVLVQRGWAPRNFSDRTRLPDVATPTGVVTVEGRIAPAPSKLYEFKGEDSGRIRQNLDLNAFRAETGLPLLNGSLLQTGAPSDGLLRDWPAPNLGVEKHYGYAFQWFGMCGLVLILYVWFQLILPLRKK</sequence>
<dbReference type="PROSITE" id="PS50895">
    <property type="entry name" value="SURF1"/>
    <property type="match status" value="1"/>
</dbReference>
<keyword evidence="6" id="KW-1003">Cell membrane</keyword>
<comment type="similarity">
    <text evidence="2 6">Belongs to the SURF1 family.</text>
</comment>
<keyword evidence="4 6" id="KW-1133">Transmembrane helix</keyword>
<evidence type="ECO:0000256" key="2">
    <source>
        <dbReference type="ARBA" id="ARBA00007165"/>
    </source>
</evidence>
<reference evidence="8" key="1">
    <citation type="journal article" date="2019" name="Int. J. Syst. Evol. Microbiol.">
        <title>The Global Catalogue of Microorganisms (GCM) 10K type strain sequencing project: providing services to taxonomists for standard genome sequencing and annotation.</title>
        <authorList>
            <consortium name="The Broad Institute Genomics Platform"/>
            <consortium name="The Broad Institute Genome Sequencing Center for Infectious Disease"/>
            <person name="Wu L."/>
            <person name="Ma J."/>
        </authorList>
    </citation>
    <scope>NUCLEOTIDE SEQUENCE [LARGE SCALE GENOMIC DNA]</scope>
    <source>
        <strain evidence="8">CGMCC 4.7277</strain>
    </source>
</reference>
<evidence type="ECO:0000256" key="3">
    <source>
        <dbReference type="ARBA" id="ARBA00022692"/>
    </source>
</evidence>
<protein>
    <recommendedName>
        <fullName evidence="6">SURF1-like protein</fullName>
    </recommendedName>
</protein>
<evidence type="ECO:0000313" key="8">
    <source>
        <dbReference type="Proteomes" id="UP001596084"/>
    </source>
</evidence>
<keyword evidence="3 6" id="KW-0812">Transmembrane</keyword>
<dbReference type="RefSeq" id="WP_068831495.1">
    <property type="nucleotide sequence ID" value="NZ_JBHSMX010000011.1"/>
</dbReference>